<evidence type="ECO:0000259" key="1">
    <source>
        <dbReference type="Pfam" id="PF00078"/>
    </source>
</evidence>
<sequence>MCKDAALAKELKDLSLCSAIPIPGYYKNNGKKYGIRKSRTYKGKPHNSHVKPFKRKYKDDRGGVKKYKCFIYEKEGHFAKDYKSKKVNIARSTVYQELDLDDNWDIASVDFDNNSVYNILEGECDVYQNISVMVQDTPFEEATFMTIEGFNENMVQSAVSWKPTRNYQPEEKAKEEEMRHSKKSLLVKDLTDALNIIDQLKVEQIRPKEQKNEEIKKVKTRLQKEKEKETEAQYSSEEFPPLRKSQIARPFMEAKVHYFGNTTTAPKSRKITNQIYNVKIEFEIPIFQRKMDKYFKGIESFIAVYINDILVFSKNEKEHAKHLEKMLKICKDNGLVLSPTKMKIAVPTIDFLGAVLEEGTIKLQPHIIKKIMNFNEEELKTKKGLRRNEAISSNNSLLNGGSPTVPLCLLEEYEDHMRRSHEDFQPLPRIFTKAIFTHEEPGSLYKHYQLNANQTSIEMDKSNAWRTVTQYIEVSVAKEAVKAMRSLQAIIQYVVVAQSLCKRFQLNEDSSGFFVLNSNVFFFVRPVVIFGGFSKEDLGFTFDLGSSCVKIAFVKILGSG</sequence>
<dbReference type="Gene3D" id="3.30.70.270">
    <property type="match status" value="1"/>
</dbReference>
<dbReference type="EMBL" id="BKCJ010000038">
    <property type="protein sequence ID" value="GEU29026.1"/>
    <property type="molecule type" value="Genomic_DNA"/>
</dbReference>
<dbReference type="PANTHER" id="PTHR33064:SF37">
    <property type="entry name" value="RIBONUCLEASE H"/>
    <property type="match status" value="1"/>
</dbReference>
<proteinExistence type="predicted"/>
<dbReference type="InterPro" id="IPR000477">
    <property type="entry name" value="RT_dom"/>
</dbReference>
<dbReference type="AlphaFoldDB" id="A0A699GP91"/>
<organism evidence="2">
    <name type="scientific">Tanacetum cinerariifolium</name>
    <name type="common">Dalmatian daisy</name>
    <name type="synonym">Chrysanthemum cinerariifolium</name>
    <dbReference type="NCBI Taxonomy" id="118510"/>
    <lineage>
        <taxon>Eukaryota</taxon>
        <taxon>Viridiplantae</taxon>
        <taxon>Streptophyta</taxon>
        <taxon>Embryophyta</taxon>
        <taxon>Tracheophyta</taxon>
        <taxon>Spermatophyta</taxon>
        <taxon>Magnoliopsida</taxon>
        <taxon>eudicotyledons</taxon>
        <taxon>Gunneridae</taxon>
        <taxon>Pentapetalae</taxon>
        <taxon>asterids</taxon>
        <taxon>campanulids</taxon>
        <taxon>Asterales</taxon>
        <taxon>Asteraceae</taxon>
        <taxon>Asteroideae</taxon>
        <taxon>Anthemideae</taxon>
        <taxon>Anthemidinae</taxon>
        <taxon>Tanacetum</taxon>
    </lineage>
</organism>
<dbReference type="InterPro" id="IPR051320">
    <property type="entry name" value="Viral_Replic_Matur_Polypro"/>
</dbReference>
<accession>A0A699GP91</accession>
<evidence type="ECO:0000313" key="2">
    <source>
        <dbReference type="EMBL" id="GEU29026.1"/>
    </source>
</evidence>
<protein>
    <submittedName>
        <fullName evidence="2">ORFIII-like polyprotein</fullName>
    </submittedName>
</protein>
<dbReference type="InterPro" id="IPR043502">
    <property type="entry name" value="DNA/RNA_pol_sf"/>
</dbReference>
<name>A0A699GP91_TANCI</name>
<dbReference type="InterPro" id="IPR043128">
    <property type="entry name" value="Rev_trsase/Diguanyl_cyclase"/>
</dbReference>
<dbReference type="PANTHER" id="PTHR33064">
    <property type="entry name" value="POL PROTEIN"/>
    <property type="match status" value="1"/>
</dbReference>
<comment type="caution">
    <text evidence="2">The sequence shown here is derived from an EMBL/GenBank/DDBJ whole genome shotgun (WGS) entry which is preliminary data.</text>
</comment>
<dbReference type="Pfam" id="PF00078">
    <property type="entry name" value="RVT_1"/>
    <property type="match status" value="1"/>
</dbReference>
<feature type="domain" description="Reverse transcriptase" evidence="1">
    <location>
        <begin position="286"/>
        <end position="354"/>
    </location>
</feature>
<reference evidence="2" key="1">
    <citation type="journal article" date="2019" name="Sci. Rep.">
        <title>Draft genome of Tanacetum cinerariifolium, the natural source of mosquito coil.</title>
        <authorList>
            <person name="Yamashiro T."/>
            <person name="Shiraishi A."/>
            <person name="Satake H."/>
            <person name="Nakayama K."/>
        </authorList>
    </citation>
    <scope>NUCLEOTIDE SEQUENCE</scope>
</reference>
<gene>
    <name evidence="2" type="ORF">Tci_001004</name>
</gene>
<dbReference type="SUPFAM" id="SSF56672">
    <property type="entry name" value="DNA/RNA polymerases"/>
    <property type="match status" value="1"/>
</dbReference>